<dbReference type="Pfam" id="PF02872">
    <property type="entry name" value="5_nucleotid_C"/>
    <property type="match status" value="1"/>
</dbReference>
<evidence type="ECO:0000256" key="2">
    <source>
        <dbReference type="RuleBase" id="RU362119"/>
    </source>
</evidence>
<keyword evidence="1" id="KW-0732">Signal</keyword>
<dbReference type="GeneID" id="90993885"/>
<dbReference type="InterPro" id="IPR008334">
    <property type="entry name" value="5'-Nucleotdase_C"/>
</dbReference>
<dbReference type="Proteomes" id="UP000184114">
    <property type="component" value="Unassembled WGS sequence"/>
</dbReference>
<feature type="domain" description="LysM" evidence="3">
    <location>
        <begin position="634"/>
        <end position="678"/>
    </location>
</feature>
<dbReference type="GO" id="GO:0016788">
    <property type="term" value="F:hydrolase activity, acting on ester bonds"/>
    <property type="evidence" value="ECO:0007669"/>
    <property type="project" value="InterPro"/>
</dbReference>
<dbReference type="PROSITE" id="PS51782">
    <property type="entry name" value="LYSM"/>
    <property type="match status" value="1"/>
</dbReference>
<dbReference type="SUPFAM" id="SSF56300">
    <property type="entry name" value="Metallo-dependent phosphatases"/>
    <property type="match status" value="1"/>
</dbReference>
<dbReference type="AlphaFoldDB" id="A0A1M4WPD6"/>
<dbReference type="Gene3D" id="3.60.21.10">
    <property type="match status" value="1"/>
</dbReference>
<protein>
    <submittedName>
        <fullName evidence="4">2',3'-cyclic-nucleotide 2'-phosphodiesterase / 3'-nucleotidase</fullName>
    </submittedName>
</protein>
<dbReference type="InterPro" id="IPR036779">
    <property type="entry name" value="LysM_dom_sf"/>
</dbReference>
<reference evidence="5" key="1">
    <citation type="submission" date="2016-11" db="EMBL/GenBank/DDBJ databases">
        <authorList>
            <person name="Varghese N."/>
            <person name="Submissions S."/>
        </authorList>
    </citation>
    <scope>NUCLEOTIDE SEQUENCE [LARGE SCALE GENOMIC DNA]</scope>
    <source>
        <strain evidence="5">DSM 18095</strain>
    </source>
</reference>
<evidence type="ECO:0000259" key="3">
    <source>
        <dbReference type="PROSITE" id="PS51782"/>
    </source>
</evidence>
<keyword evidence="2" id="KW-0378">Hydrolase</keyword>
<dbReference type="SMART" id="SM00257">
    <property type="entry name" value="LysM"/>
    <property type="match status" value="1"/>
</dbReference>
<gene>
    <name evidence="4" type="ORF">SAMN02745784_01954</name>
</gene>
<dbReference type="InterPro" id="IPR004843">
    <property type="entry name" value="Calcineurin-like_PHP"/>
</dbReference>
<dbReference type="CDD" id="cd00118">
    <property type="entry name" value="LysM"/>
    <property type="match status" value="1"/>
</dbReference>
<comment type="similarity">
    <text evidence="2">Belongs to the 5'-nucleotidase family.</text>
</comment>
<dbReference type="EMBL" id="FQTY01000007">
    <property type="protein sequence ID" value="SHE82913.1"/>
    <property type="molecule type" value="Genomic_DNA"/>
</dbReference>
<dbReference type="PRINTS" id="PR01607">
    <property type="entry name" value="APYRASEFAMLY"/>
</dbReference>
<evidence type="ECO:0000256" key="1">
    <source>
        <dbReference type="ARBA" id="ARBA00022729"/>
    </source>
</evidence>
<dbReference type="GO" id="GO:0009166">
    <property type="term" value="P:nucleotide catabolic process"/>
    <property type="evidence" value="ECO:0007669"/>
    <property type="project" value="InterPro"/>
</dbReference>
<dbReference type="RefSeq" id="WP_234950028.1">
    <property type="nucleotide sequence ID" value="NZ_FQTY01000007.1"/>
</dbReference>
<keyword evidence="5" id="KW-1185">Reference proteome</keyword>
<dbReference type="Pfam" id="PF00149">
    <property type="entry name" value="Metallophos"/>
    <property type="match status" value="1"/>
</dbReference>
<evidence type="ECO:0000313" key="4">
    <source>
        <dbReference type="EMBL" id="SHE82913.1"/>
    </source>
</evidence>
<dbReference type="PROSITE" id="PS00786">
    <property type="entry name" value="5_NUCLEOTIDASE_2"/>
    <property type="match status" value="1"/>
</dbReference>
<dbReference type="InterPro" id="IPR006179">
    <property type="entry name" value="5_nucleotidase/apyrase"/>
</dbReference>
<dbReference type="InterPro" id="IPR006146">
    <property type="entry name" value="5'-Nucleotdase_CS"/>
</dbReference>
<dbReference type="Gene3D" id="3.10.350.10">
    <property type="entry name" value="LysM domain"/>
    <property type="match status" value="1"/>
</dbReference>
<dbReference type="GO" id="GO:0030288">
    <property type="term" value="C:outer membrane-bounded periplasmic space"/>
    <property type="evidence" value="ECO:0007669"/>
    <property type="project" value="TreeGrafter"/>
</dbReference>
<dbReference type="PANTHER" id="PTHR11575">
    <property type="entry name" value="5'-NUCLEOTIDASE-RELATED"/>
    <property type="match status" value="1"/>
</dbReference>
<dbReference type="GO" id="GO:0046872">
    <property type="term" value="F:metal ion binding"/>
    <property type="evidence" value="ECO:0007669"/>
    <property type="project" value="InterPro"/>
</dbReference>
<dbReference type="STRING" id="1123404.SAMN02745784_01954"/>
<dbReference type="SUPFAM" id="SSF54106">
    <property type="entry name" value="LysM domain"/>
    <property type="match status" value="1"/>
</dbReference>
<name>A0A1M4WPD6_9FIRM</name>
<sequence>MFKRERKIISLALSLFILIGIVFPSISFGEREELNITVLGTTDMHANIFNWSYEDGTEKEDIGIVKVYSVVEEIRKENPNTLLIDNGDTIQGTILSDDLYNTRKELPHPVIDVMNFMKYDAMTLGNHEFNFGIDMVKKIEKEAQFPILAANVKYNKDDSYFVKPYVITEVAGVKVGILGLTNPNIPRWDGPKVTELKFENMADAAEKHIKDLKEKSDIIIATAHAGFEDEYGKDSAKEIIERCPEISALLVGHSHATVKEKFKDTVVGGARDAGRQVVRFDLSLKKDKDNWVLSDNKVEIIDVKDYKASEELKEYAKEYHKKTLDFLVDIIGVAAADFAPPSEIKGIPEAKIRDTAVIDLINEVQLKATGADIAAAALFQPNSNIKAGNITYASIFDIYKYPNTLVGIEINGKELKDYMEWSAKYYNTFKPGDINISFNPNIRGYNYDMFQGVEYKVDISKPEGQRIVDLKFKDKPVEDTDKFKLAINNYRYGGLKNMGTISGEPYFESDPKSLRSYIADYIREKGEISPKVDNNWEIIGEDFNDPYNEYTIGELKLREYIINEINKGNIVIPSSEDGRTYNVKSINTQDLIKEGLIPKEFISNKPEAEVKPKTIQEPAKETKSEKIVSTEKQNKYVVKSGDVLWKIGRKFGKTWKELAEFNNLKNPHLIYPGQIIYIPQ</sequence>
<dbReference type="Gene3D" id="3.90.780.10">
    <property type="entry name" value="5'-Nucleotidase, C-terminal domain"/>
    <property type="match status" value="1"/>
</dbReference>
<evidence type="ECO:0000313" key="5">
    <source>
        <dbReference type="Proteomes" id="UP000184114"/>
    </source>
</evidence>
<proteinExistence type="inferred from homology"/>
<keyword evidence="2" id="KW-0547">Nucleotide-binding</keyword>
<dbReference type="PANTHER" id="PTHR11575:SF6">
    <property type="entry name" value="2',3'-CYCLIC-NUCLEOTIDE 2'-PHOSPHODIESTERASE_3'-NUCLEOTIDASE"/>
    <property type="match status" value="1"/>
</dbReference>
<dbReference type="Pfam" id="PF01476">
    <property type="entry name" value="LysM"/>
    <property type="match status" value="1"/>
</dbReference>
<dbReference type="GO" id="GO:0000166">
    <property type="term" value="F:nucleotide binding"/>
    <property type="evidence" value="ECO:0007669"/>
    <property type="project" value="UniProtKB-KW"/>
</dbReference>
<organism evidence="4 5">
    <name type="scientific">Tissierella praeacuta DSM 18095</name>
    <dbReference type="NCBI Taxonomy" id="1123404"/>
    <lineage>
        <taxon>Bacteria</taxon>
        <taxon>Bacillati</taxon>
        <taxon>Bacillota</taxon>
        <taxon>Tissierellia</taxon>
        <taxon>Tissierellales</taxon>
        <taxon>Tissierellaceae</taxon>
        <taxon>Tissierella</taxon>
    </lineage>
</organism>
<dbReference type="InterPro" id="IPR029052">
    <property type="entry name" value="Metallo-depent_PP-like"/>
</dbReference>
<accession>A0A1M4WPD6</accession>
<dbReference type="InterPro" id="IPR036907">
    <property type="entry name" value="5'-Nucleotdase_C_sf"/>
</dbReference>
<dbReference type="InterPro" id="IPR018392">
    <property type="entry name" value="LysM"/>
</dbReference>
<dbReference type="SUPFAM" id="SSF55816">
    <property type="entry name" value="5'-nucleotidase (syn. UDP-sugar hydrolase), C-terminal domain"/>
    <property type="match status" value="1"/>
</dbReference>